<evidence type="ECO:0000313" key="1">
    <source>
        <dbReference type="EMBL" id="KKL53454.1"/>
    </source>
</evidence>
<dbReference type="InterPro" id="IPR056209">
    <property type="entry name" value="SU10_adaptor"/>
</dbReference>
<dbReference type="Pfam" id="PF24175">
    <property type="entry name" value="SU10_adaptor"/>
    <property type="match status" value="1"/>
</dbReference>
<comment type="caution">
    <text evidence="1">The sequence shown here is derived from an EMBL/GenBank/DDBJ whole genome shotgun (WGS) entry which is preliminary data.</text>
</comment>
<sequence length="233" mass="26859">MGTVTFDKFVLQTKFELGERTDLSSHSDLGDLYEDWINMSYLTLTTSMKIKGVEGQLYFPELFTDDTSQSTTDGQAYINVPSDAVYIEGVWDTTNDIELENISWAEYKERTGRADSNAETKPTEWTRRGAKTGGLYLHSTPDAIYAMTIYYYKTPTVLTGSAVTEIGPEWDEAILKHAVVTGLMKLKRYEEAAIEYKGWIQLMYGLMGMYDRERRDREEQLRIHVRDRSRSKF</sequence>
<dbReference type="AlphaFoldDB" id="A0A0F9CVY9"/>
<protein>
    <submittedName>
        <fullName evidence="1">Uncharacterized protein</fullName>
    </submittedName>
</protein>
<accession>A0A0F9CVY9</accession>
<organism evidence="1">
    <name type="scientific">marine sediment metagenome</name>
    <dbReference type="NCBI Taxonomy" id="412755"/>
    <lineage>
        <taxon>unclassified sequences</taxon>
        <taxon>metagenomes</taxon>
        <taxon>ecological metagenomes</taxon>
    </lineage>
</organism>
<name>A0A0F9CVY9_9ZZZZ</name>
<gene>
    <name evidence="1" type="ORF">LCGC14_2275280</name>
</gene>
<dbReference type="EMBL" id="LAZR01031539">
    <property type="protein sequence ID" value="KKL53454.1"/>
    <property type="molecule type" value="Genomic_DNA"/>
</dbReference>
<proteinExistence type="predicted"/>
<reference evidence="1" key="1">
    <citation type="journal article" date="2015" name="Nature">
        <title>Complex archaea that bridge the gap between prokaryotes and eukaryotes.</title>
        <authorList>
            <person name="Spang A."/>
            <person name="Saw J.H."/>
            <person name="Jorgensen S.L."/>
            <person name="Zaremba-Niedzwiedzka K."/>
            <person name="Martijn J."/>
            <person name="Lind A.E."/>
            <person name="van Eijk R."/>
            <person name="Schleper C."/>
            <person name="Guy L."/>
            <person name="Ettema T.J."/>
        </authorList>
    </citation>
    <scope>NUCLEOTIDE SEQUENCE</scope>
</reference>